<feature type="signal peptide" evidence="3">
    <location>
        <begin position="1"/>
        <end position="19"/>
    </location>
</feature>
<dbReference type="SMART" id="SM00013">
    <property type="entry name" value="LRRNT"/>
    <property type="match status" value="1"/>
</dbReference>
<keyword evidence="2 3" id="KW-0732">Signal</keyword>
<proteinExistence type="predicted"/>
<feature type="domain" description="LRRNT" evidence="4">
    <location>
        <begin position="24"/>
        <end position="60"/>
    </location>
</feature>
<organism evidence="5 6">
    <name type="scientific">Mytilus galloprovincialis</name>
    <name type="common">Mediterranean mussel</name>
    <dbReference type="NCBI Taxonomy" id="29158"/>
    <lineage>
        <taxon>Eukaryota</taxon>
        <taxon>Metazoa</taxon>
        <taxon>Spiralia</taxon>
        <taxon>Lophotrochozoa</taxon>
        <taxon>Mollusca</taxon>
        <taxon>Bivalvia</taxon>
        <taxon>Autobranchia</taxon>
        <taxon>Pteriomorphia</taxon>
        <taxon>Mytilida</taxon>
        <taxon>Mytiloidea</taxon>
        <taxon>Mytilidae</taxon>
        <taxon>Mytilinae</taxon>
        <taxon>Mytilus</taxon>
    </lineage>
</organism>
<name>A0A8B6E0A0_MYTGA</name>
<dbReference type="AlphaFoldDB" id="A0A8B6E0A0"/>
<dbReference type="Pfam" id="PF01462">
    <property type="entry name" value="LRRNT"/>
    <property type="match status" value="1"/>
</dbReference>
<dbReference type="Proteomes" id="UP000596742">
    <property type="component" value="Unassembled WGS sequence"/>
</dbReference>
<evidence type="ECO:0000313" key="5">
    <source>
        <dbReference type="EMBL" id="VDI26837.1"/>
    </source>
</evidence>
<reference evidence="5" key="1">
    <citation type="submission" date="2018-11" db="EMBL/GenBank/DDBJ databases">
        <authorList>
            <person name="Alioto T."/>
            <person name="Alioto T."/>
        </authorList>
    </citation>
    <scope>NUCLEOTIDE SEQUENCE</scope>
</reference>
<comment type="caution">
    <text evidence="5">The sequence shown here is derived from an EMBL/GenBank/DDBJ whole genome shotgun (WGS) entry which is preliminary data.</text>
</comment>
<evidence type="ECO:0000313" key="6">
    <source>
        <dbReference type="Proteomes" id="UP000596742"/>
    </source>
</evidence>
<evidence type="ECO:0000259" key="4">
    <source>
        <dbReference type="SMART" id="SM00013"/>
    </source>
</evidence>
<evidence type="ECO:0000256" key="2">
    <source>
        <dbReference type="ARBA" id="ARBA00022729"/>
    </source>
</evidence>
<sequence length="61" mass="6554">MKKMYCNVAVGLLMVVVSADMVVSCPTNCTCTLDGDNVNVYCDSKGLVAFPENIPSNTVFM</sequence>
<feature type="chain" id="PRO_5033039514" description="LRRNT domain-containing protein" evidence="3">
    <location>
        <begin position="20"/>
        <end position="61"/>
    </location>
</feature>
<protein>
    <recommendedName>
        <fullName evidence="4">LRRNT domain-containing protein</fullName>
    </recommendedName>
</protein>
<keyword evidence="1" id="KW-0433">Leucine-rich repeat</keyword>
<gene>
    <name evidence="5" type="ORF">MGAL_10B077641</name>
</gene>
<evidence type="ECO:0000256" key="3">
    <source>
        <dbReference type="SAM" id="SignalP"/>
    </source>
</evidence>
<dbReference type="EMBL" id="UYJE01004297">
    <property type="protein sequence ID" value="VDI26837.1"/>
    <property type="molecule type" value="Genomic_DNA"/>
</dbReference>
<accession>A0A8B6E0A0</accession>
<evidence type="ECO:0000256" key="1">
    <source>
        <dbReference type="ARBA" id="ARBA00022614"/>
    </source>
</evidence>
<keyword evidence="6" id="KW-1185">Reference proteome</keyword>
<dbReference type="InterPro" id="IPR000372">
    <property type="entry name" value="LRRNT"/>
</dbReference>